<evidence type="ECO:0000313" key="3">
    <source>
        <dbReference type="WBParaSite" id="PSU_v2.g19372.t1"/>
    </source>
</evidence>
<accession>A0A914YPT3</accession>
<name>A0A914YPT3_9BILA</name>
<feature type="compositionally biased region" description="Acidic residues" evidence="1">
    <location>
        <begin position="96"/>
        <end position="108"/>
    </location>
</feature>
<reference evidence="3" key="1">
    <citation type="submission" date="2022-11" db="UniProtKB">
        <authorList>
            <consortium name="WormBaseParasite"/>
        </authorList>
    </citation>
    <scope>IDENTIFICATION</scope>
</reference>
<keyword evidence="2" id="KW-1185">Reference proteome</keyword>
<dbReference type="WBParaSite" id="PSU_v2.g19372.t1">
    <property type="protein sequence ID" value="PSU_v2.g19372.t1"/>
    <property type="gene ID" value="PSU_v2.g19372"/>
</dbReference>
<sequence length="125" mass="13516">MGDMYEPLGPVPAGDLPPPPPPPPAAAANLDPLSHAPPQTKFENALGNANTSKTDLRSAPSAPVSKKGNSKDNKGSSKNNNKKNKSKQNSLKTEENVQDDDEEDEEQDGAERIKKWDLENVQIFQ</sequence>
<proteinExistence type="predicted"/>
<dbReference type="Proteomes" id="UP000887577">
    <property type="component" value="Unplaced"/>
</dbReference>
<organism evidence="2 3">
    <name type="scientific">Panagrolaimus superbus</name>
    <dbReference type="NCBI Taxonomy" id="310955"/>
    <lineage>
        <taxon>Eukaryota</taxon>
        <taxon>Metazoa</taxon>
        <taxon>Ecdysozoa</taxon>
        <taxon>Nematoda</taxon>
        <taxon>Chromadorea</taxon>
        <taxon>Rhabditida</taxon>
        <taxon>Tylenchina</taxon>
        <taxon>Panagrolaimomorpha</taxon>
        <taxon>Panagrolaimoidea</taxon>
        <taxon>Panagrolaimidae</taxon>
        <taxon>Panagrolaimus</taxon>
    </lineage>
</organism>
<evidence type="ECO:0000256" key="1">
    <source>
        <dbReference type="SAM" id="MobiDB-lite"/>
    </source>
</evidence>
<feature type="compositionally biased region" description="Pro residues" evidence="1">
    <location>
        <begin position="15"/>
        <end position="25"/>
    </location>
</feature>
<feature type="region of interest" description="Disordered" evidence="1">
    <location>
        <begin position="1"/>
        <end position="125"/>
    </location>
</feature>
<feature type="compositionally biased region" description="Basic and acidic residues" evidence="1">
    <location>
        <begin position="109"/>
        <end position="118"/>
    </location>
</feature>
<evidence type="ECO:0000313" key="2">
    <source>
        <dbReference type="Proteomes" id="UP000887577"/>
    </source>
</evidence>
<dbReference type="AlphaFoldDB" id="A0A914YPT3"/>
<protein>
    <submittedName>
        <fullName evidence="3">Uncharacterized protein</fullName>
    </submittedName>
</protein>